<evidence type="ECO:0000259" key="4">
    <source>
        <dbReference type="Pfam" id="PF19305"/>
    </source>
</evidence>
<evidence type="ECO:0000259" key="3">
    <source>
        <dbReference type="Pfam" id="PF03972"/>
    </source>
</evidence>
<dbReference type="FunFam" id="3.30.1330.120:FF:000001">
    <property type="entry name" value="2-methylcitrate dehydratase"/>
    <property type="match status" value="1"/>
</dbReference>
<dbReference type="InterPro" id="IPR005656">
    <property type="entry name" value="MmgE_PrpD"/>
</dbReference>
<evidence type="ECO:0000313" key="5">
    <source>
        <dbReference type="EMBL" id="KAF2116556.1"/>
    </source>
</evidence>
<dbReference type="NCBIfam" id="TIGR02330">
    <property type="entry name" value="prpD"/>
    <property type="match status" value="1"/>
</dbReference>
<dbReference type="InterPro" id="IPR012705">
    <property type="entry name" value="2Me_IsoCit_deHydtase_PrpD"/>
</dbReference>
<feature type="domain" description="MmgE/PrpD C-terminal" evidence="4">
    <location>
        <begin position="349"/>
        <end position="525"/>
    </location>
</feature>
<dbReference type="NCBIfam" id="NF006943">
    <property type="entry name" value="PRK09425.1"/>
    <property type="match status" value="1"/>
</dbReference>
<dbReference type="Gene3D" id="3.30.1330.120">
    <property type="entry name" value="2-methylcitrate dehydratase PrpD"/>
    <property type="match status" value="1"/>
</dbReference>
<dbReference type="SUPFAM" id="SSF103378">
    <property type="entry name" value="2-methylcitrate dehydratase PrpD"/>
    <property type="match status" value="1"/>
</dbReference>
<dbReference type="InterPro" id="IPR042188">
    <property type="entry name" value="MmgE/PrpD_sf_2"/>
</dbReference>
<evidence type="ECO:0000256" key="2">
    <source>
        <dbReference type="ARBA" id="ARBA00023239"/>
    </source>
</evidence>
<comment type="similarity">
    <text evidence="1">Belongs to the PrpD family.</text>
</comment>
<gene>
    <name evidence="5" type="ORF">BDV96DRAFT_491106</name>
</gene>
<dbReference type="InterPro" id="IPR045337">
    <property type="entry name" value="MmgE_PrpD_C"/>
</dbReference>
<dbReference type="Pfam" id="PF03972">
    <property type="entry name" value="MmgE_PrpD_N"/>
    <property type="match status" value="1"/>
</dbReference>
<dbReference type="InterPro" id="IPR045336">
    <property type="entry name" value="MmgE_PrpD_N"/>
</dbReference>
<dbReference type="AlphaFoldDB" id="A0A6A5ZBE5"/>
<accession>A0A6A5ZBE5</accession>
<evidence type="ECO:0000256" key="1">
    <source>
        <dbReference type="ARBA" id="ARBA00006174"/>
    </source>
</evidence>
<organism evidence="5 6">
    <name type="scientific">Lophiotrema nucula</name>
    <dbReference type="NCBI Taxonomy" id="690887"/>
    <lineage>
        <taxon>Eukaryota</taxon>
        <taxon>Fungi</taxon>
        <taxon>Dikarya</taxon>
        <taxon>Ascomycota</taxon>
        <taxon>Pezizomycotina</taxon>
        <taxon>Dothideomycetes</taxon>
        <taxon>Pleosporomycetidae</taxon>
        <taxon>Pleosporales</taxon>
        <taxon>Lophiotremataceae</taxon>
        <taxon>Lophiotrema</taxon>
    </lineage>
</organism>
<reference evidence="5" key="1">
    <citation type="journal article" date="2020" name="Stud. Mycol.">
        <title>101 Dothideomycetes genomes: a test case for predicting lifestyles and emergence of pathogens.</title>
        <authorList>
            <person name="Haridas S."/>
            <person name="Albert R."/>
            <person name="Binder M."/>
            <person name="Bloem J."/>
            <person name="Labutti K."/>
            <person name="Salamov A."/>
            <person name="Andreopoulos B."/>
            <person name="Baker S."/>
            <person name="Barry K."/>
            <person name="Bills G."/>
            <person name="Bluhm B."/>
            <person name="Cannon C."/>
            <person name="Castanera R."/>
            <person name="Culley D."/>
            <person name="Daum C."/>
            <person name="Ezra D."/>
            <person name="Gonzalez J."/>
            <person name="Henrissat B."/>
            <person name="Kuo A."/>
            <person name="Liang C."/>
            <person name="Lipzen A."/>
            <person name="Lutzoni F."/>
            <person name="Magnuson J."/>
            <person name="Mondo S."/>
            <person name="Nolan M."/>
            <person name="Ohm R."/>
            <person name="Pangilinan J."/>
            <person name="Park H.-J."/>
            <person name="Ramirez L."/>
            <person name="Alfaro M."/>
            <person name="Sun H."/>
            <person name="Tritt A."/>
            <person name="Yoshinaga Y."/>
            <person name="Zwiers L.-H."/>
            <person name="Turgeon B."/>
            <person name="Goodwin S."/>
            <person name="Spatafora J."/>
            <person name="Crous P."/>
            <person name="Grigoriev I."/>
        </authorList>
    </citation>
    <scope>NUCLEOTIDE SEQUENCE</scope>
    <source>
        <strain evidence="5">CBS 627.86</strain>
    </source>
</reference>
<dbReference type="Pfam" id="PF19305">
    <property type="entry name" value="MmgE_PrpD_C"/>
    <property type="match status" value="1"/>
</dbReference>
<dbReference type="PANTHER" id="PTHR16943">
    <property type="entry name" value="2-METHYLCITRATE DEHYDRATASE-RELATED"/>
    <property type="match status" value="1"/>
</dbReference>
<sequence>MSAFSRNLCSAASRTLRQRSSGLSARAVRPIALRAANSAPITYRAAVSAPFSTMSSLKSAAPPVPSNREYDPEIKDIASYIHNTPIESELAFDTARWVFLDTLGCGLKGLEFQQCKNILGPVVEGTVVPNGTKVPGTNYQLDPVLGAFNIGAMIRWLDFNDCWLAAEWGHPSDNLGAILATADWISRTNRAGGKLGNGKILKVRDVLEGMIRAHEIQGCLALENSFNKVGLDHVVLVKVASTAVVAKMMGLDEAQTRAAVSQAWVDGQSMRTYRHTPNTMSRKSWAAGDACEKAVNLVLKVLKGEGGLPTVLSAPTWGFYDVNFGGQSFKFQRPYGSYVMENVLFKVSYPAEFHSQTAVEAAERLNKKLKAMGKTAEDIDHVVNRTHEACIRIIDKQFKPMENFADRDHCVQYMVSTMFVFNRLTANDYPDDSEAATSALVESLRQRISCVEDPQFTKDYHDPEKRTISNALTVTLKDGTVLEEEVVEAPLGHRLRREEAKPEILAKYKTHLGPHYPAEHVDKLVKLGQDTKTLDAMDIDEYVDLYVKKDYTK</sequence>
<evidence type="ECO:0000313" key="6">
    <source>
        <dbReference type="Proteomes" id="UP000799770"/>
    </source>
</evidence>
<dbReference type="GO" id="GO:0051537">
    <property type="term" value="F:2 iron, 2 sulfur cluster binding"/>
    <property type="evidence" value="ECO:0007669"/>
    <property type="project" value="InterPro"/>
</dbReference>
<dbReference type="GO" id="GO:0019679">
    <property type="term" value="P:propionate metabolic process, methylcitrate cycle"/>
    <property type="evidence" value="ECO:0007669"/>
    <property type="project" value="InterPro"/>
</dbReference>
<dbReference type="Proteomes" id="UP000799770">
    <property type="component" value="Unassembled WGS sequence"/>
</dbReference>
<dbReference type="Gene3D" id="1.10.4100.10">
    <property type="entry name" value="2-methylcitrate dehydratase PrpD"/>
    <property type="match status" value="1"/>
</dbReference>
<feature type="domain" description="MmgE/PrpD N-terminal" evidence="3">
    <location>
        <begin position="76"/>
        <end position="332"/>
    </location>
</feature>
<keyword evidence="2" id="KW-0456">Lyase</keyword>
<dbReference type="InterPro" id="IPR036148">
    <property type="entry name" value="MmgE/PrpD_sf"/>
</dbReference>
<name>A0A6A5ZBE5_9PLEO</name>
<keyword evidence="6" id="KW-1185">Reference proteome</keyword>
<dbReference type="GO" id="GO:0005739">
    <property type="term" value="C:mitochondrion"/>
    <property type="evidence" value="ECO:0007669"/>
    <property type="project" value="TreeGrafter"/>
</dbReference>
<proteinExistence type="inferred from homology"/>
<dbReference type="EMBL" id="ML977320">
    <property type="protein sequence ID" value="KAF2116556.1"/>
    <property type="molecule type" value="Genomic_DNA"/>
</dbReference>
<dbReference type="OrthoDB" id="10055203at2759"/>
<dbReference type="PANTHER" id="PTHR16943:SF16">
    <property type="entry name" value="2-METHYLCITRATE DEHYDRATASE-RELATED"/>
    <property type="match status" value="1"/>
</dbReference>
<dbReference type="InterPro" id="IPR042183">
    <property type="entry name" value="MmgE/PrpD_sf_1"/>
</dbReference>
<protein>
    <submittedName>
        <fullName evidence="5">2-methylcitrate dehydratase-like protein</fullName>
    </submittedName>
</protein>
<dbReference type="GO" id="GO:0047547">
    <property type="term" value="F:2-methylcitrate dehydratase activity"/>
    <property type="evidence" value="ECO:0007669"/>
    <property type="project" value="InterPro"/>
</dbReference>